<dbReference type="GO" id="GO:0046872">
    <property type="term" value="F:metal ion binding"/>
    <property type="evidence" value="ECO:0007669"/>
    <property type="project" value="UniProtKB-KW"/>
</dbReference>
<dbReference type="EMBL" id="ML978285">
    <property type="protein sequence ID" value="KAF2024770.1"/>
    <property type="molecule type" value="Genomic_DNA"/>
</dbReference>
<comment type="caution">
    <text evidence="8">The sequence shown here is derived from an EMBL/GenBank/DDBJ whole genome shotgun (WGS) entry which is preliminary data.</text>
</comment>
<protein>
    <submittedName>
        <fullName evidence="8">Uncharacterized protein</fullName>
    </submittedName>
</protein>
<evidence type="ECO:0000256" key="6">
    <source>
        <dbReference type="ARBA" id="ARBA00023242"/>
    </source>
</evidence>
<keyword evidence="6" id="KW-0539">Nucleus</keyword>
<keyword evidence="5" id="KW-0804">Transcription</keyword>
<dbReference type="Proteomes" id="UP000799777">
    <property type="component" value="Unassembled WGS sequence"/>
</dbReference>
<evidence type="ECO:0000256" key="3">
    <source>
        <dbReference type="ARBA" id="ARBA00023015"/>
    </source>
</evidence>
<dbReference type="InterPro" id="IPR052360">
    <property type="entry name" value="Transcr_Regulatory_Proteins"/>
</dbReference>
<keyword evidence="4" id="KW-0238">DNA-binding</keyword>
<evidence type="ECO:0000313" key="9">
    <source>
        <dbReference type="Proteomes" id="UP000799777"/>
    </source>
</evidence>
<dbReference type="GO" id="GO:0003677">
    <property type="term" value="F:DNA binding"/>
    <property type="evidence" value="ECO:0007669"/>
    <property type="project" value="UniProtKB-KW"/>
</dbReference>
<dbReference type="AlphaFoldDB" id="A0A9P4H0C1"/>
<dbReference type="OrthoDB" id="3172332at2759"/>
<dbReference type="PANTHER" id="PTHR36206:SF16">
    <property type="entry name" value="TRANSCRIPTION FACTOR DOMAIN-CONTAINING PROTEIN-RELATED"/>
    <property type="match status" value="1"/>
</dbReference>
<sequence length="427" mass="48329">MEEPAVLNAMLTLSSAHKGGTLHQATAPRAQHSLDERFLLQHYSASINGLAPHLVGRNRYSLRVVLITCMLFILFGISSRKYSLRASSSSQWSIGPCVLSESVRLDRKHCCYAEAMVRLYVQRELFSQFQQPISLSFHHLTIPAQEPPRFLTYDLAWQHLERVFCRISELTSIGQPETLENAPSQPGCTRALEQAAIRAQLAQWLNVFEVSEPDLVAQEPSLRASNLLRGYHSMARIMAATCHSSPDMSRSIIDMGWLPPLYYTALKCRVRPIRWHAVRLLHCTFHKEGIWDSRICASVARAMVRLEEIDFHGEEDLCLGFALEDVPGPKQVSEPMLPQECRISQVKVDLPEGPSESVTVHFEQYGFWRTIESCPRCSSPLGGCLDGDLNHRRLPFEIIARIDWNSKHSNNTLDDDFLQSNSLFASC</sequence>
<name>A0A9P4H0C1_9PLEO</name>
<organism evidence="8 9">
    <name type="scientific">Setomelanomma holmii</name>
    <dbReference type="NCBI Taxonomy" id="210430"/>
    <lineage>
        <taxon>Eukaryota</taxon>
        <taxon>Fungi</taxon>
        <taxon>Dikarya</taxon>
        <taxon>Ascomycota</taxon>
        <taxon>Pezizomycotina</taxon>
        <taxon>Dothideomycetes</taxon>
        <taxon>Pleosporomycetidae</taxon>
        <taxon>Pleosporales</taxon>
        <taxon>Pleosporineae</taxon>
        <taxon>Phaeosphaeriaceae</taxon>
        <taxon>Setomelanomma</taxon>
    </lineage>
</organism>
<evidence type="ECO:0000256" key="4">
    <source>
        <dbReference type="ARBA" id="ARBA00023125"/>
    </source>
</evidence>
<keyword evidence="2" id="KW-0862">Zinc</keyword>
<keyword evidence="7" id="KW-1133">Transmembrane helix</keyword>
<evidence type="ECO:0000256" key="5">
    <source>
        <dbReference type="ARBA" id="ARBA00023163"/>
    </source>
</evidence>
<accession>A0A9P4H0C1</accession>
<feature type="transmembrane region" description="Helical" evidence="7">
    <location>
        <begin position="60"/>
        <end position="77"/>
    </location>
</feature>
<proteinExistence type="predicted"/>
<keyword evidence="3" id="KW-0805">Transcription regulation</keyword>
<evidence type="ECO:0000256" key="2">
    <source>
        <dbReference type="ARBA" id="ARBA00022833"/>
    </source>
</evidence>
<reference evidence="8" key="1">
    <citation type="journal article" date="2020" name="Stud. Mycol.">
        <title>101 Dothideomycetes genomes: a test case for predicting lifestyles and emergence of pathogens.</title>
        <authorList>
            <person name="Haridas S."/>
            <person name="Albert R."/>
            <person name="Binder M."/>
            <person name="Bloem J."/>
            <person name="Labutti K."/>
            <person name="Salamov A."/>
            <person name="Andreopoulos B."/>
            <person name="Baker S."/>
            <person name="Barry K."/>
            <person name="Bills G."/>
            <person name="Bluhm B."/>
            <person name="Cannon C."/>
            <person name="Castanera R."/>
            <person name="Culley D."/>
            <person name="Daum C."/>
            <person name="Ezra D."/>
            <person name="Gonzalez J."/>
            <person name="Henrissat B."/>
            <person name="Kuo A."/>
            <person name="Liang C."/>
            <person name="Lipzen A."/>
            <person name="Lutzoni F."/>
            <person name="Magnuson J."/>
            <person name="Mondo S."/>
            <person name="Nolan M."/>
            <person name="Ohm R."/>
            <person name="Pangilinan J."/>
            <person name="Park H.-J."/>
            <person name="Ramirez L."/>
            <person name="Alfaro M."/>
            <person name="Sun H."/>
            <person name="Tritt A."/>
            <person name="Yoshinaga Y."/>
            <person name="Zwiers L.-H."/>
            <person name="Turgeon B."/>
            <person name="Goodwin S."/>
            <person name="Spatafora J."/>
            <person name="Crous P."/>
            <person name="Grigoriev I."/>
        </authorList>
    </citation>
    <scope>NUCLEOTIDE SEQUENCE</scope>
    <source>
        <strain evidence="8">CBS 110217</strain>
    </source>
</reference>
<keyword evidence="9" id="KW-1185">Reference proteome</keyword>
<keyword evidence="1" id="KW-0479">Metal-binding</keyword>
<evidence type="ECO:0000313" key="8">
    <source>
        <dbReference type="EMBL" id="KAF2024770.1"/>
    </source>
</evidence>
<keyword evidence="7" id="KW-0812">Transmembrane</keyword>
<gene>
    <name evidence="8" type="ORF">EK21DRAFT_93826</name>
</gene>
<keyword evidence="7" id="KW-0472">Membrane</keyword>
<dbReference type="PANTHER" id="PTHR36206">
    <property type="entry name" value="ASPERCRYPTIN BIOSYNTHESIS CLUSTER-SPECIFIC TRANSCRIPTION REGULATOR ATNN-RELATED"/>
    <property type="match status" value="1"/>
</dbReference>
<evidence type="ECO:0000256" key="7">
    <source>
        <dbReference type="SAM" id="Phobius"/>
    </source>
</evidence>
<evidence type="ECO:0000256" key="1">
    <source>
        <dbReference type="ARBA" id="ARBA00022723"/>
    </source>
</evidence>